<evidence type="ECO:0000256" key="5">
    <source>
        <dbReference type="ARBA" id="ARBA00049534"/>
    </source>
</evidence>
<dbReference type="FunFam" id="3.40.710.10:FF:000005">
    <property type="entry name" value="Glutaminase"/>
    <property type="match status" value="1"/>
</dbReference>
<dbReference type="NCBIfam" id="NF009020">
    <property type="entry name" value="PRK12356.1"/>
    <property type="match status" value="1"/>
</dbReference>
<organism evidence="8 9">
    <name type="scientific">Agromyces seonyuensis</name>
    <dbReference type="NCBI Taxonomy" id="2662446"/>
    <lineage>
        <taxon>Bacteria</taxon>
        <taxon>Bacillati</taxon>
        <taxon>Actinomycetota</taxon>
        <taxon>Actinomycetes</taxon>
        <taxon>Micrococcales</taxon>
        <taxon>Microbacteriaceae</taxon>
        <taxon>Agromyces</taxon>
    </lineage>
</organism>
<evidence type="ECO:0000256" key="2">
    <source>
        <dbReference type="ARBA" id="ARBA00011881"/>
    </source>
</evidence>
<dbReference type="PANTHER" id="PTHR12544">
    <property type="entry name" value="GLUTAMINASE"/>
    <property type="match status" value="1"/>
</dbReference>
<evidence type="ECO:0000256" key="4">
    <source>
        <dbReference type="ARBA" id="ARBA00022801"/>
    </source>
</evidence>
<dbReference type="InterPro" id="IPR015868">
    <property type="entry name" value="Glutaminase"/>
</dbReference>
<comment type="catalytic activity">
    <reaction evidence="5 7">
        <text>L-glutamine + H2O = L-glutamate + NH4(+)</text>
        <dbReference type="Rhea" id="RHEA:15889"/>
        <dbReference type="ChEBI" id="CHEBI:15377"/>
        <dbReference type="ChEBI" id="CHEBI:28938"/>
        <dbReference type="ChEBI" id="CHEBI:29985"/>
        <dbReference type="ChEBI" id="CHEBI:58359"/>
        <dbReference type="EC" id="3.5.1.2"/>
    </reaction>
</comment>
<dbReference type="Pfam" id="PF04960">
    <property type="entry name" value="Glutaminase"/>
    <property type="match status" value="1"/>
</dbReference>
<feature type="binding site" evidence="7">
    <location>
        <position position="279"/>
    </location>
    <ligand>
        <name>substrate</name>
    </ligand>
</feature>
<dbReference type="Proteomes" id="UP000438182">
    <property type="component" value="Unassembled WGS sequence"/>
</dbReference>
<sequence length="358" mass="37937">MGQDARGGRLVRWTGSGDRVELDVGDIAQQVSTGRLPDWRAVDGLVRAAHERYRTVEDGEVADYIPILAEADPTAFGVAVVGVYGGVHEAGDAGQPFSIQSISKAFVFALVCQELGHDAVLERVGVNNTGLPFDSVIAIELHDGHPQNPMVNAGALATTALVPGTHEAERWAFIIDGLSRFAGRRLEVDEVVYESETATNQRNRAIARLLQSYGRIERESRHVVDLYTRQCSVLVTARDLATMGATLADGGTNPLTGEQVVSAEVARDTLAALAASGLYERSGEWLFEIGLPGKSGVSGGIVTIAPGKGGIGTYSPRLDSAGNSIRGQRATAYLSRSLGLNIFASDVTRREAPEGANG</sequence>
<keyword evidence="9" id="KW-1185">Reference proteome</keyword>
<dbReference type="EC" id="3.5.1.2" evidence="3 7"/>
<dbReference type="Gene3D" id="3.40.710.10">
    <property type="entry name" value="DD-peptidase/beta-lactamase superfamily"/>
    <property type="match status" value="1"/>
</dbReference>
<protein>
    <recommendedName>
        <fullName evidence="6 7">Glutaminase</fullName>
        <ecNumber evidence="3 7">3.5.1.2</ecNumber>
    </recommendedName>
</protein>
<proteinExistence type="inferred from homology"/>
<feature type="binding site" evidence="7">
    <location>
        <position position="227"/>
    </location>
    <ligand>
        <name>substrate</name>
    </ligand>
</feature>
<evidence type="ECO:0000313" key="9">
    <source>
        <dbReference type="Proteomes" id="UP000438182"/>
    </source>
</evidence>
<feature type="binding site" evidence="7">
    <location>
        <position position="152"/>
    </location>
    <ligand>
        <name>substrate</name>
    </ligand>
</feature>
<dbReference type="InterPro" id="IPR012338">
    <property type="entry name" value="Beta-lactam/transpept-like"/>
</dbReference>
<feature type="binding site" evidence="7">
    <location>
        <position position="297"/>
    </location>
    <ligand>
        <name>substrate</name>
    </ligand>
</feature>
<name>A0A6I4P828_9MICO</name>
<feature type="binding site" evidence="7">
    <location>
        <position position="203"/>
    </location>
    <ligand>
        <name>substrate</name>
    </ligand>
</feature>
<dbReference type="GO" id="GO:0004359">
    <property type="term" value="F:glutaminase activity"/>
    <property type="evidence" value="ECO:0007669"/>
    <property type="project" value="UniProtKB-UniRule"/>
</dbReference>
<comment type="caution">
    <text evidence="8">The sequence shown here is derived from an EMBL/GenBank/DDBJ whole genome shotgun (WGS) entry which is preliminary data.</text>
</comment>
<evidence type="ECO:0000256" key="7">
    <source>
        <dbReference type="HAMAP-Rule" id="MF_00313"/>
    </source>
</evidence>
<dbReference type="GO" id="GO:0006543">
    <property type="term" value="P:L-glutamine catabolic process"/>
    <property type="evidence" value="ECO:0007669"/>
    <property type="project" value="TreeGrafter"/>
</dbReference>
<evidence type="ECO:0000256" key="3">
    <source>
        <dbReference type="ARBA" id="ARBA00012918"/>
    </source>
</evidence>
<reference evidence="8 9" key="1">
    <citation type="submission" date="2019-12" db="EMBL/GenBank/DDBJ databases">
        <authorList>
            <person name="Kim Y.S."/>
        </authorList>
    </citation>
    <scope>NUCLEOTIDE SEQUENCE [LARGE SCALE GENOMIC DNA]</scope>
    <source>
        <strain evidence="8 9">MMS17-SY077</strain>
    </source>
</reference>
<dbReference type="AlphaFoldDB" id="A0A6I4P828"/>
<feature type="binding site" evidence="7">
    <location>
        <position position="196"/>
    </location>
    <ligand>
        <name>substrate</name>
    </ligand>
</feature>
<evidence type="ECO:0000256" key="1">
    <source>
        <dbReference type="ARBA" id="ARBA00011076"/>
    </source>
</evidence>
<keyword evidence="7" id="KW-0007">Acetylation</keyword>
<gene>
    <name evidence="7 8" type="primary">glsA</name>
    <name evidence="8" type="ORF">GB864_16395</name>
</gene>
<dbReference type="SUPFAM" id="SSF56601">
    <property type="entry name" value="beta-lactamase/transpeptidase-like"/>
    <property type="match status" value="1"/>
</dbReference>
<dbReference type="PANTHER" id="PTHR12544:SF48">
    <property type="entry name" value="GLUTAMINASE 1"/>
    <property type="match status" value="1"/>
</dbReference>
<comment type="similarity">
    <text evidence="1 7">Belongs to the glutaminase family.</text>
</comment>
<feature type="binding site" evidence="7">
    <location>
        <position position="101"/>
    </location>
    <ligand>
        <name>substrate</name>
    </ligand>
</feature>
<keyword evidence="4 7" id="KW-0378">Hydrolase</keyword>
<dbReference type="NCBIfam" id="TIGR03814">
    <property type="entry name" value="Gln_ase"/>
    <property type="match status" value="1"/>
</dbReference>
<dbReference type="EMBL" id="WSTA01000103">
    <property type="protein sequence ID" value="MWC00125.1"/>
    <property type="molecule type" value="Genomic_DNA"/>
</dbReference>
<comment type="subunit">
    <text evidence="2 7">Homotetramer.</text>
</comment>
<evidence type="ECO:0000313" key="8">
    <source>
        <dbReference type="EMBL" id="MWC00125.1"/>
    </source>
</evidence>
<dbReference type="GO" id="GO:0006537">
    <property type="term" value="P:glutamate biosynthetic process"/>
    <property type="evidence" value="ECO:0007669"/>
    <property type="project" value="TreeGrafter"/>
</dbReference>
<evidence type="ECO:0000256" key="6">
    <source>
        <dbReference type="ARBA" id="ARBA00070405"/>
    </source>
</evidence>
<accession>A0A6I4P828</accession>
<dbReference type="HAMAP" id="MF_00313">
    <property type="entry name" value="Glutaminase"/>
    <property type="match status" value="1"/>
</dbReference>